<feature type="compositionally biased region" description="Pro residues" evidence="3">
    <location>
        <begin position="651"/>
        <end position="660"/>
    </location>
</feature>
<evidence type="ECO:0000256" key="2">
    <source>
        <dbReference type="ARBA" id="ARBA00034247"/>
    </source>
</evidence>
<feature type="compositionally biased region" description="Basic and acidic residues" evidence="3">
    <location>
        <begin position="128"/>
        <end position="139"/>
    </location>
</feature>
<proteinExistence type="predicted"/>
<evidence type="ECO:0000256" key="1">
    <source>
        <dbReference type="ARBA" id="ARBA00012528"/>
    </source>
</evidence>
<dbReference type="SMART" id="SM00304">
    <property type="entry name" value="HAMP"/>
    <property type="match status" value="1"/>
</dbReference>
<dbReference type="InterPro" id="IPR043128">
    <property type="entry name" value="Rev_trsase/Diguanyl_cyclase"/>
</dbReference>
<feature type="region of interest" description="Disordered" evidence="3">
    <location>
        <begin position="127"/>
        <end position="158"/>
    </location>
</feature>
<dbReference type="NCBIfam" id="TIGR00254">
    <property type="entry name" value="GGDEF"/>
    <property type="match status" value="1"/>
</dbReference>
<dbReference type="GO" id="GO:1902201">
    <property type="term" value="P:negative regulation of bacterial-type flagellum-dependent cell motility"/>
    <property type="evidence" value="ECO:0007669"/>
    <property type="project" value="TreeGrafter"/>
</dbReference>
<keyword evidence="4" id="KW-0472">Membrane</keyword>
<evidence type="ECO:0000256" key="4">
    <source>
        <dbReference type="SAM" id="Phobius"/>
    </source>
</evidence>
<dbReference type="PROSITE" id="PS50887">
    <property type="entry name" value="GGDEF"/>
    <property type="match status" value="1"/>
</dbReference>
<dbReference type="AlphaFoldDB" id="A0A410RWX1"/>
<feature type="region of interest" description="Disordered" evidence="3">
    <location>
        <begin position="638"/>
        <end position="666"/>
    </location>
</feature>
<dbReference type="CDD" id="cd01949">
    <property type="entry name" value="GGDEF"/>
    <property type="match status" value="1"/>
</dbReference>
<dbReference type="GO" id="GO:0007165">
    <property type="term" value="P:signal transduction"/>
    <property type="evidence" value="ECO:0007669"/>
    <property type="project" value="InterPro"/>
</dbReference>
<dbReference type="SMART" id="SM00267">
    <property type="entry name" value="GGDEF"/>
    <property type="match status" value="1"/>
</dbReference>
<dbReference type="InterPro" id="IPR029016">
    <property type="entry name" value="GAF-like_dom_sf"/>
</dbReference>
<keyword evidence="4" id="KW-1133">Transmembrane helix</keyword>
<dbReference type="PANTHER" id="PTHR45138">
    <property type="entry name" value="REGULATORY COMPONENTS OF SENSORY TRANSDUCTION SYSTEM"/>
    <property type="match status" value="1"/>
</dbReference>
<evidence type="ECO:0000313" key="7">
    <source>
        <dbReference type="EMBL" id="QAT86358.1"/>
    </source>
</evidence>
<dbReference type="SUPFAM" id="SSF55073">
    <property type="entry name" value="Nucleotide cyclase"/>
    <property type="match status" value="1"/>
</dbReference>
<keyword evidence="4" id="KW-0812">Transmembrane</keyword>
<dbReference type="Gene3D" id="6.10.340.10">
    <property type="match status" value="1"/>
</dbReference>
<feature type="domain" description="GGDEF" evidence="6">
    <location>
        <begin position="499"/>
        <end position="634"/>
    </location>
</feature>
<evidence type="ECO:0000259" key="5">
    <source>
        <dbReference type="PROSITE" id="PS50885"/>
    </source>
</evidence>
<accession>A0A410RWX1</accession>
<dbReference type="GO" id="GO:0052621">
    <property type="term" value="F:diguanylate cyclase activity"/>
    <property type="evidence" value="ECO:0007669"/>
    <property type="project" value="UniProtKB-EC"/>
</dbReference>
<evidence type="ECO:0000259" key="6">
    <source>
        <dbReference type="PROSITE" id="PS50887"/>
    </source>
</evidence>
<dbReference type="GO" id="GO:0005886">
    <property type="term" value="C:plasma membrane"/>
    <property type="evidence" value="ECO:0007669"/>
    <property type="project" value="TreeGrafter"/>
</dbReference>
<dbReference type="EC" id="2.7.7.65" evidence="1"/>
<dbReference type="Pfam" id="PF00672">
    <property type="entry name" value="HAMP"/>
    <property type="match status" value="1"/>
</dbReference>
<feature type="transmembrane region" description="Helical" evidence="4">
    <location>
        <begin position="203"/>
        <end position="222"/>
    </location>
</feature>
<dbReference type="SUPFAM" id="SSF158472">
    <property type="entry name" value="HAMP domain-like"/>
    <property type="match status" value="1"/>
</dbReference>
<dbReference type="Pfam" id="PF13185">
    <property type="entry name" value="GAF_2"/>
    <property type="match status" value="1"/>
</dbReference>
<sequence length="666" mass="72022">MPLTIFNTPSLADRTRVHEAHCAPHMALGSETIGRKLLWSIALPGLVVALLGVGHFSREARQAVREGTHLEALALAEAVASTFTQPQAPGAAPHGAVAEVLSSDTRLFRSVEDLRVLTPEGRIRWSRRPAEQGHTHPEAARLSATGPETARSSDHGTEVVRPLGGPECSGCHTGEAAQRMGVLQVRMGEPALTRQLQTVFQDALGAMVLFVGILGLVTWLSLRFVLTAPLKRLSEAMGRAADGDLLVRAEARGTDEISRLGAAFNQMLARLTSMKVEEIDTHRDLQLVKEKLALKDELEERLTELSLLFDVARSLNTTLELDELLSRITRMVVERLHIPDFSIMLLNEEGLLEVKHAWPRGRGLEGHTFAMGEGACGRAAQARKAVYLPDLTDSTSVFARRGLRGGSEQGSLLAVPMVHADTLLGVINFQRPETASISAEEIELFTAVADQAATAVTNARLHAETVKLTLTDALTGVPNRRHLFQRLDLELARAQRFGVPMALLMVDVDHFKRLNDLAGHRAGDETLRRVSDVLRTRARKVDTLGRYGGEEFVLLLPQVSKATAVEVAETLRRAVADSVTLSRPGLPGGHVTVSIGVSHFPTDATAQDTLVDCADSALYCSKRTGRNRVTAFEPGMEVHPGRERSISAPPADAPSTPPAPSGIAKA</sequence>
<dbReference type="InterPro" id="IPR003660">
    <property type="entry name" value="HAMP_dom"/>
</dbReference>
<dbReference type="FunFam" id="3.30.70.270:FF:000001">
    <property type="entry name" value="Diguanylate cyclase domain protein"/>
    <property type="match status" value="1"/>
</dbReference>
<feature type="transmembrane region" description="Helical" evidence="4">
    <location>
        <begin position="37"/>
        <end position="56"/>
    </location>
</feature>
<evidence type="ECO:0000313" key="8">
    <source>
        <dbReference type="Proteomes" id="UP000288758"/>
    </source>
</evidence>
<dbReference type="InterPro" id="IPR000160">
    <property type="entry name" value="GGDEF_dom"/>
</dbReference>
<dbReference type="PROSITE" id="PS50885">
    <property type="entry name" value="HAMP"/>
    <property type="match status" value="1"/>
</dbReference>
<gene>
    <name evidence="7" type="primary">cph2B</name>
    <name evidence="7" type="ORF">EJ065_4816</name>
</gene>
<evidence type="ECO:0000256" key="3">
    <source>
        <dbReference type="SAM" id="MobiDB-lite"/>
    </source>
</evidence>
<dbReference type="Gene3D" id="3.30.450.40">
    <property type="match status" value="1"/>
</dbReference>
<dbReference type="InterPro" id="IPR050469">
    <property type="entry name" value="Diguanylate_Cyclase"/>
</dbReference>
<dbReference type="Pfam" id="PF00990">
    <property type="entry name" value="GGDEF"/>
    <property type="match status" value="1"/>
</dbReference>
<comment type="catalytic activity">
    <reaction evidence="2">
        <text>2 GTP = 3',3'-c-di-GMP + 2 diphosphate</text>
        <dbReference type="Rhea" id="RHEA:24898"/>
        <dbReference type="ChEBI" id="CHEBI:33019"/>
        <dbReference type="ChEBI" id="CHEBI:37565"/>
        <dbReference type="ChEBI" id="CHEBI:58805"/>
        <dbReference type="EC" id="2.7.7.65"/>
    </reaction>
</comment>
<feature type="domain" description="HAMP" evidence="5">
    <location>
        <begin position="224"/>
        <end position="276"/>
    </location>
</feature>
<organism evidence="7 8">
    <name type="scientific">Corallococcus coralloides</name>
    <name type="common">Myxococcus coralloides</name>
    <dbReference type="NCBI Taxonomy" id="184914"/>
    <lineage>
        <taxon>Bacteria</taxon>
        <taxon>Pseudomonadati</taxon>
        <taxon>Myxococcota</taxon>
        <taxon>Myxococcia</taxon>
        <taxon>Myxococcales</taxon>
        <taxon>Cystobacterineae</taxon>
        <taxon>Myxococcaceae</taxon>
        <taxon>Corallococcus</taxon>
    </lineage>
</organism>
<dbReference type="Gene3D" id="3.30.70.270">
    <property type="match status" value="1"/>
</dbReference>
<protein>
    <recommendedName>
        <fullName evidence="1">diguanylate cyclase</fullName>
        <ecNumber evidence="1">2.7.7.65</ecNumber>
    </recommendedName>
</protein>
<dbReference type="SUPFAM" id="SSF55781">
    <property type="entry name" value="GAF domain-like"/>
    <property type="match status" value="1"/>
</dbReference>
<dbReference type="PANTHER" id="PTHR45138:SF9">
    <property type="entry name" value="DIGUANYLATE CYCLASE DGCM-RELATED"/>
    <property type="match status" value="1"/>
</dbReference>
<dbReference type="Proteomes" id="UP000288758">
    <property type="component" value="Chromosome"/>
</dbReference>
<dbReference type="CDD" id="cd06225">
    <property type="entry name" value="HAMP"/>
    <property type="match status" value="1"/>
</dbReference>
<dbReference type="SMART" id="SM00065">
    <property type="entry name" value="GAF"/>
    <property type="match status" value="1"/>
</dbReference>
<name>A0A410RWX1_CORCK</name>
<reference evidence="7 8" key="1">
    <citation type="submission" date="2018-12" db="EMBL/GenBank/DDBJ databases">
        <title>Complete Genome Sequence of the Corallopyronin A producing Myxobacterium Corallococcus coralloides B035.</title>
        <authorList>
            <person name="Bouhired S.M."/>
            <person name="Rupp O."/>
            <person name="Blom J."/>
            <person name="Schaeberle T.F."/>
            <person name="Kehraus S."/>
            <person name="Schiefer A."/>
            <person name="Pfarr K."/>
            <person name="Goesmann A."/>
            <person name="Hoerauf A."/>
            <person name="Koenig G.M."/>
        </authorList>
    </citation>
    <scope>NUCLEOTIDE SEQUENCE [LARGE SCALE GENOMIC DNA]</scope>
    <source>
        <strain evidence="7 8">B035</strain>
    </source>
</reference>
<dbReference type="GO" id="GO:0043709">
    <property type="term" value="P:cell adhesion involved in single-species biofilm formation"/>
    <property type="evidence" value="ECO:0007669"/>
    <property type="project" value="TreeGrafter"/>
</dbReference>
<dbReference type="InterPro" id="IPR029787">
    <property type="entry name" value="Nucleotide_cyclase"/>
</dbReference>
<dbReference type="InterPro" id="IPR003018">
    <property type="entry name" value="GAF"/>
</dbReference>
<dbReference type="EMBL" id="CP034669">
    <property type="protein sequence ID" value="QAT86358.1"/>
    <property type="molecule type" value="Genomic_DNA"/>
</dbReference>